<evidence type="ECO:0000256" key="1">
    <source>
        <dbReference type="SAM" id="MobiDB-lite"/>
    </source>
</evidence>
<dbReference type="Proteomes" id="UP001519064">
    <property type="component" value="Unassembled WGS sequence"/>
</dbReference>
<accession>A0ABS3X4Q6</accession>
<organism evidence="2 3">
    <name type="scientific">Streptomyces oryzae</name>
    <dbReference type="NCBI Taxonomy" id="1434886"/>
    <lineage>
        <taxon>Bacteria</taxon>
        <taxon>Bacillati</taxon>
        <taxon>Actinomycetota</taxon>
        <taxon>Actinomycetes</taxon>
        <taxon>Kitasatosporales</taxon>
        <taxon>Streptomycetaceae</taxon>
        <taxon>Streptomyces</taxon>
    </lineage>
</organism>
<evidence type="ECO:0008006" key="4">
    <source>
        <dbReference type="Google" id="ProtNLM"/>
    </source>
</evidence>
<keyword evidence="3" id="KW-1185">Reference proteome</keyword>
<sequence>MNGVTGSTVLALVGVLLGTAGTLLGQHLAARVEIRRDQQQRADAERAERKEAILGFLAAAQSAELTLDRRDRGLPAPEDPDDEKLHDLWLAKKAVELVCSHETAQAAHDYTDVLHSHMRSTSPQSGRSPAKRERRYAFMEAARDALEGGRPRLRR</sequence>
<proteinExistence type="predicted"/>
<comment type="caution">
    <text evidence="2">The sequence shown here is derived from an EMBL/GenBank/DDBJ whole genome shotgun (WGS) entry which is preliminary data.</text>
</comment>
<gene>
    <name evidence="2" type="ORF">ITI46_01325</name>
</gene>
<protein>
    <recommendedName>
        <fullName evidence="4">Secreted protein</fullName>
    </recommendedName>
</protein>
<dbReference type="RefSeq" id="WP_209237292.1">
    <property type="nucleotide sequence ID" value="NZ_JADKMA010000004.1"/>
</dbReference>
<reference evidence="2 3" key="1">
    <citation type="submission" date="2020-11" db="EMBL/GenBank/DDBJ databases">
        <title>Streptomyces spirodelae sp. nov., isolated from duckweed.</title>
        <authorList>
            <person name="Saimee Y."/>
            <person name="Duangmal K."/>
        </authorList>
    </citation>
    <scope>NUCLEOTIDE SEQUENCE [LARGE SCALE GENOMIC DNA]</scope>
    <source>
        <strain evidence="2 3">S16-07</strain>
    </source>
</reference>
<feature type="region of interest" description="Disordered" evidence="1">
    <location>
        <begin position="115"/>
        <end position="135"/>
    </location>
</feature>
<name>A0ABS3X4Q6_9ACTN</name>
<dbReference type="EMBL" id="JADKMA010000004">
    <property type="protein sequence ID" value="MBO8190363.1"/>
    <property type="molecule type" value="Genomic_DNA"/>
</dbReference>
<evidence type="ECO:0000313" key="2">
    <source>
        <dbReference type="EMBL" id="MBO8190363.1"/>
    </source>
</evidence>
<evidence type="ECO:0000313" key="3">
    <source>
        <dbReference type="Proteomes" id="UP001519064"/>
    </source>
</evidence>